<keyword evidence="1" id="KW-0677">Repeat</keyword>
<evidence type="ECO:0000313" key="5">
    <source>
        <dbReference type="Proteomes" id="UP001362999"/>
    </source>
</evidence>
<keyword evidence="5" id="KW-1185">Reference proteome</keyword>
<dbReference type="Proteomes" id="UP001362999">
    <property type="component" value="Unassembled WGS sequence"/>
</dbReference>
<feature type="domain" description="NACHT" evidence="3">
    <location>
        <begin position="161"/>
        <end position="305"/>
    </location>
</feature>
<feature type="region of interest" description="Disordered" evidence="2">
    <location>
        <begin position="73"/>
        <end position="96"/>
    </location>
</feature>
<dbReference type="PANTHER" id="PTHR10039:SF14">
    <property type="entry name" value="NACHT DOMAIN-CONTAINING PROTEIN"/>
    <property type="match status" value="1"/>
</dbReference>
<dbReference type="SUPFAM" id="SSF52540">
    <property type="entry name" value="P-loop containing nucleoside triphosphate hydrolases"/>
    <property type="match status" value="1"/>
</dbReference>
<dbReference type="Pfam" id="PF24883">
    <property type="entry name" value="NPHP3_N"/>
    <property type="match status" value="1"/>
</dbReference>
<dbReference type="Gene3D" id="3.40.50.300">
    <property type="entry name" value="P-loop containing nucleotide triphosphate hydrolases"/>
    <property type="match status" value="1"/>
</dbReference>
<name>A0AAW0EAJ1_9AGAR</name>
<dbReference type="InterPro" id="IPR056884">
    <property type="entry name" value="NPHP3-like_N"/>
</dbReference>
<protein>
    <recommendedName>
        <fullName evidence="3">NACHT domain-containing protein</fullName>
    </recommendedName>
</protein>
<evidence type="ECO:0000256" key="2">
    <source>
        <dbReference type="SAM" id="MobiDB-lite"/>
    </source>
</evidence>
<dbReference type="InterPro" id="IPR007111">
    <property type="entry name" value="NACHT_NTPase"/>
</dbReference>
<reference evidence="4 5" key="1">
    <citation type="journal article" date="2024" name="J Genomics">
        <title>Draft genome sequencing and assembly of Favolaschia claudopus CIRM-BRFM 2984 isolated from oak limbs.</title>
        <authorList>
            <person name="Navarro D."/>
            <person name="Drula E."/>
            <person name="Chaduli D."/>
            <person name="Cazenave R."/>
            <person name="Ahrendt S."/>
            <person name="Wang J."/>
            <person name="Lipzen A."/>
            <person name="Daum C."/>
            <person name="Barry K."/>
            <person name="Grigoriev I.V."/>
            <person name="Favel A."/>
            <person name="Rosso M.N."/>
            <person name="Martin F."/>
        </authorList>
    </citation>
    <scope>NUCLEOTIDE SEQUENCE [LARGE SCALE GENOMIC DNA]</scope>
    <source>
        <strain evidence="4 5">CIRM-BRFM 2984</strain>
    </source>
</reference>
<dbReference type="InterPro" id="IPR027417">
    <property type="entry name" value="P-loop_NTPase"/>
</dbReference>
<comment type="caution">
    <text evidence="4">The sequence shown here is derived from an EMBL/GenBank/DDBJ whole genome shotgun (WGS) entry which is preliminary data.</text>
</comment>
<dbReference type="EMBL" id="JAWWNJ010000003">
    <property type="protein sequence ID" value="KAK7060056.1"/>
    <property type="molecule type" value="Genomic_DNA"/>
</dbReference>
<dbReference type="PANTHER" id="PTHR10039">
    <property type="entry name" value="AMELOGENIN"/>
    <property type="match status" value="1"/>
</dbReference>
<proteinExistence type="predicted"/>
<evidence type="ECO:0000256" key="1">
    <source>
        <dbReference type="ARBA" id="ARBA00022737"/>
    </source>
</evidence>
<sequence length="789" mass="88662">MLFKVNYAAIPAVVVNKAHWSPGNAFIKSGVLNHAENVSVPTPASETPYSTFKPKQHNDHSSIINIYMSGGTGGTGGASETSLGGTGGRGDGPVFNNNSYNMDSKELTINAGMRLLHDAAANEASHDSGESYGRPPCLPDTRTNYLSHLNKWSCQNASTQSLLWMYGAAGTGKSAIAQSFCEHLQEEHCLGGSFFFKRGHPTRQDALKLFPTLAYQLAVASGVFKAAVAPVVARDPSVLKKSLLLQMQKLIIEPYKTAMPTCIYTLVIDGLDECRDENLQQIILRCLGEVQLPTLRVLVASRPEAHLRSVLHSLPTEQLAIQGSFEDIRLFFCHHFERIHNTHEAMTETCHPWPDYNVVNTLTCKSSGHFIYAATVIRFIEDSDSHPVKRLELVYNMQEQDMDGKSDSPFAALDQLYKQVLGTVKVVHRPMLLKILFIIETGFHSRFGLSNEDIGELLGLEPPDFRLTLRRVYSVMNENHLTFYHASFSDFLTNAMRAGEFHLNDVVQHSLVLAVAKIFAHCPQNEFTYPSNHITGRQSQILFLDKQLRTQLDWLESHNAPMDLIQKWNDYIWMSRFSHFTFRPPLSELHGTSDPQPVAAVSPQCLKIIQAYTLLQLDSSRLGYITPFLQVRWVLDISWETMTEVVVGCRQTSASDLADAVHPSRIRELRCNGTLQIIAERSLQLVAKAYPYELGARNGWSCILRSCSPSQELFNALRALFQNKYIHYSLGSHIYGGSNENGFHLHNIKAWLKTQPNPPTDLIRPLGLVQFPQECYEVFWMKWKQLTGL</sequence>
<accession>A0AAW0EAJ1</accession>
<evidence type="ECO:0000259" key="3">
    <source>
        <dbReference type="PROSITE" id="PS50837"/>
    </source>
</evidence>
<gene>
    <name evidence="4" type="ORF">R3P38DRAFT_2759402</name>
</gene>
<dbReference type="PROSITE" id="PS50837">
    <property type="entry name" value="NACHT"/>
    <property type="match status" value="1"/>
</dbReference>
<dbReference type="AlphaFoldDB" id="A0AAW0EAJ1"/>
<evidence type="ECO:0000313" key="4">
    <source>
        <dbReference type="EMBL" id="KAK7060056.1"/>
    </source>
</evidence>
<organism evidence="4 5">
    <name type="scientific">Favolaschia claudopus</name>
    <dbReference type="NCBI Taxonomy" id="2862362"/>
    <lineage>
        <taxon>Eukaryota</taxon>
        <taxon>Fungi</taxon>
        <taxon>Dikarya</taxon>
        <taxon>Basidiomycota</taxon>
        <taxon>Agaricomycotina</taxon>
        <taxon>Agaricomycetes</taxon>
        <taxon>Agaricomycetidae</taxon>
        <taxon>Agaricales</taxon>
        <taxon>Marasmiineae</taxon>
        <taxon>Mycenaceae</taxon>
        <taxon>Favolaschia</taxon>
    </lineage>
</organism>